<reference evidence="9 10" key="1">
    <citation type="journal article" date="2016" name="BMC Genomics">
        <title>Combined genomic and structural analyses of a cultured magnetotactic bacterium reveals its niche adaptation to a dynamic environment.</title>
        <authorList>
            <person name="Araujo A.C."/>
            <person name="Morillo V."/>
            <person name="Cypriano J."/>
            <person name="Teixeira L.C."/>
            <person name="Leao P."/>
            <person name="Lyra S."/>
            <person name="Almeida L.G."/>
            <person name="Bazylinski D.A."/>
            <person name="Vasconcellos A.T."/>
            <person name="Abreu F."/>
            <person name="Lins U."/>
        </authorList>
    </citation>
    <scope>NUCLEOTIDE SEQUENCE [LARGE SCALE GENOMIC DNA]</scope>
    <source>
        <strain evidence="9 10">IT-1</strain>
    </source>
</reference>
<keyword evidence="8 9" id="KW-0413">Isomerase</keyword>
<evidence type="ECO:0000256" key="6">
    <source>
        <dbReference type="ARBA" id="ARBA00023110"/>
    </source>
</evidence>
<dbReference type="SUPFAM" id="SSF54534">
    <property type="entry name" value="FKBP-like"/>
    <property type="match status" value="1"/>
</dbReference>
<dbReference type="PANTHER" id="PTHR47861">
    <property type="entry name" value="FKBP-TYPE PEPTIDYL-PROLYL CIS-TRANS ISOMERASE SLYD"/>
    <property type="match status" value="1"/>
</dbReference>
<sequence>MQDTIQDNKYVEVTYTITDQKSGQEITAVEFPIGYVHGVGDALVPAVTDQLVGKSVGDEIVIPIDCNEIYGPRDEGLVFTDYIENVPHDFRELGATITMENAQGQTRDFIVTRIDEKTLTVDGNNPLCGRKVLFTLKIVTVRDATEEELEAGGPVQADAPDVDSILMQPLN</sequence>
<evidence type="ECO:0000313" key="9">
    <source>
        <dbReference type="EMBL" id="OSM05383.1"/>
    </source>
</evidence>
<dbReference type="Gene3D" id="3.10.50.40">
    <property type="match status" value="1"/>
</dbReference>
<dbReference type="STRING" id="1434232.MAIT1_03563"/>
<evidence type="ECO:0000256" key="7">
    <source>
        <dbReference type="ARBA" id="ARBA00023186"/>
    </source>
</evidence>
<proteinExistence type="inferred from homology"/>
<accession>A0A1Y2K755</accession>
<evidence type="ECO:0000256" key="8">
    <source>
        <dbReference type="ARBA" id="ARBA00023235"/>
    </source>
</evidence>
<gene>
    <name evidence="9" type="ORF">MAIT1_03563</name>
</gene>
<comment type="caution">
    <text evidence="9">The sequence shown here is derived from an EMBL/GenBank/DDBJ whole genome shotgun (WGS) entry which is preliminary data.</text>
</comment>
<evidence type="ECO:0000256" key="1">
    <source>
        <dbReference type="ARBA" id="ARBA00000971"/>
    </source>
</evidence>
<evidence type="ECO:0000256" key="3">
    <source>
        <dbReference type="ARBA" id="ARBA00006577"/>
    </source>
</evidence>
<dbReference type="AlphaFoldDB" id="A0A1Y2K755"/>
<organism evidence="9 10">
    <name type="scientific">Magnetofaba australis IT-1</name>
    <dbReference type="NCBI Taxonomy" id="1434232"/>
    <lineage>
        <taxon>Bacteria</taxon>
        <taxon>Pseudomonadati</taxon>
        <taxon>Pseudomonadota</taxon>
        <taxon>Magnetococcia</taxon>
        <taxon>Magnetococcales</taxon>
        <taxon>Magnetococcaceae</taxon>
        <taxon>Magnetofaba</taxon>
    </lineage>
</organism>
<dbReference type="EC" id="5.2.1.8" evidence="4"/>
<protein>
    <recommendedName>
        <fullName evidence="4">peptidylprolyl isomerase</fullName>
        <ecNumber evidence="4">5.2.1.8</ecNumber>
    </recommendedName>
</protein>
<keyword evidence="7" id="KW-0143">Chaperone</keyword>
<comment type="similarity">
    <text evidence="3">Belongs to the FKBP-type PPIase family.</text>
</comment>
<dbReference type="OrthoDB" id="9808891at2"/>
<comment type="catalytic activity">
    <reaction evidence="1">
        <text>[protein]-peptidylproline (omega=180) = [protein]-peptidylproline (omega=0)</text>
        <dbReference type="Rhea" id="RHEA:16237"/>
        <dbReference type="Rhea" id="RHEA-COMP:10747"/>
        <dbReference type="Rhea" id="RHEA-COMP:10748"/>
        <dbReference type="ChEBI" id="CHEBI:83833"/>
        <dbReference type="ChEBI" id="CHEBI:83834"/>
        <dbReference type="EC" id="5.2.1.8"/>
    </reaction>
</comment>
<dbReference type="InterPro" id="IPR046357">
    <property type="entry name" value="PPIase_dom_sf"/>
</dbReference>
<evidence type="ECO:0000313" key="10">
    <source>
        <dbReference type="Proteomes" id="UP000194003"/>
    </source>
</evidence>
<evidence type="ECO:0000256" key="5">
    <source>
        <dbReference type="ARBA" id="ARBA00022490"/>
    </source>
</evidence>
<name>A0A1Y2K755_9PROT</name>
<dbReference type="Proteomes" id="UP000194003">
    <property type="component" value="Unassembled WGS sequence"/>
</dbReference>
<evidence type="ECO:0000256" key="2">
    <source>
        <dbReference type="ARBA" id="ARBA00004496"/>
    </source>
</evidence>
<keyword evidence="6" id="KW-0697">Rotamase</keyword>
<keyword evidence="10" id="KW-1185">Reference proteome</keyword>
<dbReference type="GO" id="GO:0005737">
    <property type="term" value="C:cytoplasm"/>
    <property type="evidence" value="ECO:0007669"/>
    <property type="project" value="UniProtKB-SubCell"/>
</dbReference>
<dbReference type="RefSeq" id="WP_085441998.1">
    <property type="nucleotide sequence ID" value="NZ_LVJN01000018.1"/>
</dbReference>
<evidence type="ECO:0000256" key="4">
    <source>
        <dbReference type="ARBA" id="ARBA00013194"/>
    </source>
</evidence>
<dbReference type="GO" id="GO:0003755">
    <property type="term" value="F:peptidyl-prolyl cis-trans isomerase activity"/>
    <property type="evidence" value="ECO:0007669"/>
    <property type="project" value="UniProtKB-KW"/>
</dbReference>
<keyword evidence="5" id="KW-0963">Cytoplasm</keyword>
<dbReference type="PANTHER" id="PTHR47861:SF3">
    <property type="entry name" value="FKBP-TYPE PEPTIDYL-PROLYL CIS-TRANS ISOMERASE SLYD"/>
    <property type="match status" value="1"/>
</dbReference>
<comment type="subcellular location">
    <subcellularLocation>
        <location evidence="2">Cytoplasm</location>
    </subcellularLocation>
</comment>
<dbReference type="EMBL" id="LVJN01000018">
    <property type="protein sequence ID" value="OSM05383.1"/>
    <property type="molecule type" value="Genomic_DNA"/>
</dbReference>